<reference evidence="1 2" key="1">
    <citation type="journal article" date="2018" name="Front. Plant Sci.">
        <title>Red Clover (Trifolium pratense) and Zigzag Clover (T. medium) - A Picture of Genomic Similarities and Differences.</title>
        <authorList>
            <person name="Dluhosova J."/>
            <person name="Istvanek J."/>
            <person name="Nedelnik J."/>
            <person name="Repkova J."/>
        </authorList>
    </citation>
    <scope>NUCLEOTIDE SEQUENCE [LARGE SCALE GENOMIC DNA]</scope>
    <source>
        <strain evidence="2">cv. 10/8</strain>
        <tissue evidence="1">Leaf</tissue>
    </source>
</reference>
<comment type="caution">
    <text evidence="1">The sequence shown here is derived from an EMBL/GenBank/DDBJ whole genome shotgun (WGS) entry which is preliminary data.</text>
</comment>
<sequence>MFVCLALGAVRGEELVGCPYGVTV</sequence>
<name>A0A392TS86_9FABA</name>
<evidence type="ECO:0000313" key="2">
    <source>
        <dbReference type="Proteomes" id="UP000265520"/>
    </source>
</evidence>
<proteinExistence type="predicted"/>
<dbReference type="EMBL" id="LXQA010648536">
    <property type="protein sequence ID" value="MCI64061.1"/>
    <property type="molecule type" value="Genomic_DNA"/>
</dbReference>
<feature type="non-terminal residue" evidence="1">
    <location>
        <position position="24"/>
    </location>
</feature>
<dbReference type="Proteomes" id="UP000265520">
    <property type="component" value="Unassembled WGS sequence"/>
</dbReference>
<accession>A0A392TS86</accession>
<evidence type="ECO:0000313" key="1">
    <source>
        <dbReference type="EMBL" id="MCI64061.1"/>
    </source>
</evidence>
<protein>
    <submittedName>
        <fullName evidence="1">Uncharacterized protein</fullName>
    </submittedName>
</protein>
<organism evidence="1 2">
    <name type="scientific">Trifolium medium</name>
    <dbReference type="NCBI Taxonomy" id="97028"/>
    <lineage>
        <taxon>Eukaryota</taxon>
        <taxon>Viridiplantae</taxon>
        <taxon>Streptophyta</taxon>
        <taxon>Embryophyta</taxon>
        <taxon>Tracheophyta</taxon>
        <taxon>Spermatophyta</taxon>
        <taxon>Magnoliopsida</taxon>
        <taxon>eudicotyledons</taxon>
        <taxon>Gunneridae</taxon>
        <taxon>Pentapetalae</taxon>
        <taxon>rosids</taxon>
        <taxon>fabids</taxon>
        <taxon>Fabales</taxon>
        <taxon>Fabaceae</taxon>
        <taxon>Papilionoideae</taxon>
        <taxon>50 kb inversion clade</taxon>
        <taxon>NPAAA clade</taxon>
        <taxon>Hologalegina</taxon>
        <taxon>IRL clade</taxon>
        <taxon>Trifolieae</taxon>
        <taxon>Trifolium</taxon>
    </lineage>
</organism>
<dbReference type="AlphaFoldDB" id="A0A392TS86"/>
<keyword evidence="2" id="KW-1185">Reference proteome</keyword>